<proteinExistence type="predicted"/>
<dbReference type="GO" id="GO:0006298">
    <property type="term" value="P:mismatch repair"/>
    <property type="evidence" value="ECO:0007669"/>
    <property type="project" value="TreeGrafter"/>
</dbReference>
<dbReference type="GO" id="GO:0005737">
    <property type="term" value="C:cytoplasm"/>
    <property type="evidence" value="ECO:0007669"/>
    <property type="project" value="TreeGrafter"/>
</dbReference>
<dbReference type="GO" id="GO:0000111">
    <property type="term" value="C:nucleotide-excision repair factor 2 complex"/>
    <property type="evidence" value="ECO:0007669"/>
    <property type="project" value="TreeGrafter"/>
</dbReference>
<dbReference type="PANTHER" id="PTHR12135">
    <property type="entry name" value="DNA REPAIR PROTEIN XP-C / RAD4"/>
    <property type="match status" value="1"/>
</dbReference>
<protein>
    <submittedName>
        <fullName evidence="2">BHD_3 domain-containing protein</fullName>
    </submittedName>
</protein>
<dbReference type="GO" id="GO:0071942">
    <property type="term" value="C:XPC complex"/>
    <property type="evidence" value="ECO:0007669"/>
    <property type="project" value="TreeGrafter"/>
</dbReference>
<evidence type="ECO:0000259" key="1">
    <source>
        <dbReference type="Pfam" id="PF10405"/>
    </source>
</evidence>
<dbReference type="InterPro" id="IPR004583">
    <property type="entry name" value="DNA_repair_Rad4"/>
</dbReference>
<dbReference type="GO" id="GO:0006289">
    <property type="term" value="P:nucleotide-excision repair"/>
    <property type="evidence" value="ECO:0007669"/>
    <property type="project" value="InterPro"/>
</dbReference>
<reference evidence="2" key="1">
    <citation type="submission" date="2017-02" db="UniProtKB">
        <authorList>
            <consortium name="WormBaseParasite"/>
        </authorList>
    </citation>
    <scope>IDENTIFICATION</scope>
</reference>
<sequence>LGEKPAKEVKAMMSMKRKLLQEANGSTPMVELFGPWQVEDYVPPVAENGIVPRNEHGNVELFKPCMLPIGCVHVRLADLH</sequence>
<dbReference type="Gene3D" id="3.30.70.2460">
    <property type="entry name" value="Rad4, beta-hairpin domain BHD3"/>
    <property type="match status" value="1"/>
</dbReference>
<dbReference type="WBParaSite" id="TTAC_0000460601-mRNA-1">
    <property type="protein sequence ID" value="TTAC_0000460601-mRNA-1"/>
    <property type="gene ID" value="TTAC_0000460601"/>
</dbReference>
<accession>A0A0R3WV16</accession>
<dbReference type="InterPro" id="IPR018328">
    <property type="entry name" value="Rad4_beta-hairpin_dom3"/>
</dbReference>
<evidence type="ECO:0000313" key="2">
    <source>
        <dbReference type="WBParaSite" id="TTAC_0000460601-mRNA-1"/>
    </source>
</evidence>
<dbReference type="GO" id="GO:0003684">
    <property type="term" value="F:damaged DNA binding"/>
    <property type="evidence" value="ECO:0007669"/>
    <property type="project" value="InterPro"/>
</dbReference>
<dbReference type="Pfam" id="PF10405">
    <property type="entry name" value="BHD_3"/>
    <property type="match status" value="1"/>
</dbReference>
<name>A0A0R3WV16_HYDTA</name>
<organism evidence="2">
    <name type="scientific">Hydatigena taeniaeformis</name>
    <name type="common">Feline tapeworm</name>
    <name type="synonym">Taenia taeniaeformis</name>
    <dbReference type="NCBI Taxonomy" id="6205"/>
    <lineage>
        <taxon>Eukaryota</taxon>
        <taxon>Metazoa</taxon>
        <taxon>Spiralia</taxon>
        <taxon>Lophotrochozoa</taxon>
        <taxon>Platyhelminthes</taxon>
        <taxon>Cestoda</taxon>
        <taxon>Eucestoda</taxon>
        <taxon>Cyclophyllidea</taxon>
        <taxon>Taeniidae</taxon>
        <taxon>Hydatigera</taxon>
    </lineage>
</organism>
<dbReference type="STRING" id="6205.A0A0R3WV16"/>
<dbReference type="GO" id="GO:0003697">
    <property type="term" value="F:single-stranded DNA binding"/>
    <property type="evidence" value="ECO:0007669"/>
    <property type="project" value="TreeGrafter"/>
</dbReference>
<feature type="domain" description="Rad4 beta-hairpin" evidence="1">
    <location>
        <begin position="51"/>
        <end position="76"/>
    </location>
</feature>
<dbReference type="InterPro" id="IPR042488">
    <property type="entry name" value="Rad4_BHD3_sf"/>
</dbReference>
<dbReference type="AlphaFoldDB" id="A0A0R3WV16"/>
<dbReference type="PANTHER" id="PTHR12135:SF0">
    <property type="entry name" value="DNA REPAIR PROTEIN COMPLEMENTING XP-C CELLS"/>
    <property type="match status" value="1"/>
</dbReference>